<dbReference type="GO" id="GO:0008270">
    <property type="term" value="F:zinc ion binding"/>
    <property type="evidence" value="ECO:0007669"/>
    <property type="project" value="InterPro"/>
</dbReference>
<keyword evidence="1" id="KW-0479">Metal-binding</keyword>
<dbReference type="InterPro" id="IPR001138">
    <property type="entry name" value="Zn2Cys6_DnaBD"/>
</dbReference>
<dbReference type="AlphaFoldDB" id="A0A9W9PMZ0"/>
<evidence type="ECO:0000256" key="2">
    <source>
        <dbReference type="ARBA" id="ARBA00023015"/>
    </source>
</evidence>
<dbReference type="Pfam" id="PF00172">
    <property type="entry name" value="Zn_clus"/>
    <property type="match status" value="1"/>
</dbReference>
<protein>
    <recommendedName>
        <fullName evidence="7">Zn(2)-C6 fungal-type domain-containing protein</fullName>
    </recommendedName>
</protein>
<dbReference type="CDD" id="cd12148">
    <property type="entry name" value="fungal_TF_MHR"/>
    <property type="match status" value="1"/>
</dbReference>
<feature type="compositionally biased region" description="Polar residues" evidence="6">
    <location>
        <begin position="107"/>
        <end position="117"/>
    </location>
</feature>
<organism evidence="8 9">
    <name type="scientific">Penicillium atrosanguineum</name>
    <dbReference type="NCBI Taxonomy" id="1132637"/>
    <lineage>
        <taxon>Eukaryota</taxon>
        <taxon>Fungi</taxon>
        <taxon>Dikarya</taxon>
        <taxon>Ascomycota</taxon>
        <taxon>Pezizomycotina</taxon>
        <taxon>Eurotiomycetes</taxon>
        <taxon>Eurotiomycetidae</taxon>
        <taxon>Eurotiales</taxon>
        <taxon>Aspergillaceae</taxon>
        <taxon>Penicillium</taxon>
    </lineage>
</organism>
<feature type="region of interest" description="Disordered" evidence="6">
    <location>
        <begin position="105"/>
        <end position="141"/>
    </location>
</feature>
<evidence type="ECO:0000256" key="5">
    <source>
        <dbReference type="ARBA" id="ARBA00023242"/>
    </source>
</evidence>
<dbReference type="SUPFAM" id="SSF57701">
    <property type="entry name" value="Zn2/Cys6 DNA-binding domain"/>
    <property type="match status" value="1"/>
</dbReference>
<keyword evidence="3" id="KW-0238">DNA-binding</keyword>
<feature type="region of interest" description="Disordered" evidence="6">
    <location>
        <begin position="1"/>
        <end position="21"/>
    </location>
</feature>
<evidence type="ECO:0000256" key="3">
    <source>
        <dbReference type="ARBA" id="ARBA00023125"/>
    </source>
</evidence>
<reference evidence="8" key="2">
    <citation type="journal article" date="2023" name="IMA Fungus">
        <title>Comparative genomic study of the Penicillium genus elucidates a diverse pangenome and 15 lateral gene transfer events.</title>
        <authorList>
            <person name="Petersen C."/>
            <person name="Sorensen T."/>
            <person name="Nielsen M.R."/>
            <person name="Sondergaard T.E."/>
            <person name="Sorensen J.L."/>
            <person name="Fitzpatrick D.A."/>
            <person name="Frisvad J.C."/>
            <person name="Nielsen K.L."/>
        </authorList>
    </citation>
    <scope>NUCLEOTIDE SEQUENCE</scope>
    <source>
        <strain evidence="8">IBT 21472</strain>
    </source>
</reference>
<dbReference type="GO" id="GO:0003677">
    <property type="term" value="F:DNA binding"/>
    <property type="evidence" value="ECO:0007669"/>
    <property type="project" value="UniProtKB-KW"/>
</dbReference>
<evidence type="ECO:0000256" key="4">
    <source>
        <dbReference type="ARBA" id="ARBA00023163"/>
    </source>
</evidence>
<dbReference type="Proteomes" id="UP001147746">
    <property type="component" value="Unassembled WGS sequence"/>
</dbReference>
<evidence type="ECO:0000313" key="8">
    <source>
        <dbReference type="EMBL" id="KAJ5302450.1"/>
    </source>
</evidence>
<proteinExistence type="predicted"/>
<accession>A0A9W9PMZ0</accession>
<dbReference type="GO" id="GO:0000981">
    <property type="term" value="F:DNA-binding transcription factor activity, RNA polymerase II-specific"/>
    <property type="evidence" value="ECO:0007669"/>
    <property type="project" value="InterPro"/>
</dbReference>
<dbReference type="InterPro" id="IPR036864">
    <property type="entry name" value="Zn2-C6_fun-type_DNA-bd_sf"/>
</dbReference>
<dbReference type="Gene3D" id="4.10.240.10">
    <property type="entry name" value="Zn(2)-C6 fungal-type DNA-binding domain"/>
    <property type="match status" value="1"/>
</dbReference>
<reference evidence="8" key="1">
    <citation type="submission" date="2022-12" db="EMBL/GenBank/DDBJ databases">
        <authorList>
            <person name="Petersen C."/>
        </authorList>
    </citation>
    <scope>NUCLEOTIDE SEQUENCE</scope>
    <source>
        <strain evidence="8">IBT 21472</strain>
    </source>
</reference>
<gene>
    <name evidence="8" type="ORF">N7476_009249</name>
</gene>
<evidence type="ECO:0000259" key="7">
    <source>
        <dbReference type="PROSITE" id="PS50048"/>
    </source>
</evidence>
<evidence type="ECO:0000313" key="9">
    <source>
        <dbReference type="Proteomes" id="UP001147746"/>
    </source>
</evidence>
<evidence type="ECO:0000256" key="6">
    <source>
        <dbReference type="SAM" id="MobiDB-lite"/>
    </source>
</evidence>
<dbReference type="PROSITE" id="PS00463">
    <property type="entry name" value="ZN2_CY6_FUNGAL_1"/>
    <property type="match status" value="1"/>
</dbReference>
<dbReference type="SMART" id="SM00066">
    <property type="entry name" value="GAL4"/>
    <property type="match status" value="1"/>
</dbReference>
<dbReference type="Pfam" id="PF04082">
    <property type="entry name" value="Fungal_trans"/>
    <property type="match status" value="1"/>
</dbReference>
<name>A0A9W9PMZ0_9EURO</name>
<feature type="domain" description="Zn(2)-C6 fungal-type" evidence="7">
    <location>
        <begin position="22"/>
        <end position="52"/>
    </location>
</feature>
<dbReference type="InterPro" id="IPR053181">
    <property type="entry name" value="EcdB-like_regulator"/>
</dbReference>
<dbReference type="GO" id="GO:0006351">
    <property type="term" value="P:DNA-templated transcription"/>
    <property type="evidence" value="ECO:0007669"/>
    <property type="project" value="InterPro"/>
</dbReference>
<dbReference type="PROSITE" id="PS50048">
    <property type="entry name" value="ZN2_CY6_FUNGAL_2"/>
    <property type="match status" value="1"/>
</dbReference>
<sequence>MNSQARELPSADLPTRKRKRTACQPCRDRRVKCDNGRPNCQACCTLKQACVYPDESASKSTSYDPGSVEILHQLEGIRAILDQVARAQHDSGTASLFKSHSIPESVAKSNDSYSTPAGYSPRGQDRGREHGMSGTNGRSALNVPSVNAESLLHWPKVIEVLGTPVVERSFLLECTLDMTPASAPESQPSSSQYGMREDDYLPLCQRFLDEVHVRNPILEPNDLKRYAKEVTENGLKWDNKSCLVLLACALSCFAVQSPKEKAERSDTTNDTENGLRKEGSSYAQAKVYYQTAQKRIGYLGTSLLDIQCLYLAGIYEKHTLGVLQAWFWIEQACSRLHAYILCKGRPTGVYEENERRLEQRLYCSCVKAEGEFSSEIPLARSALVSLDYPDPFPSPPTLPAVSSESPDIDTQDILFSKSQEQSWLYYLAEIALRRTLDRALPIVYLPEGPSVWMESIEHILQLSNQIDGQLSAWYDHLPPAIRPSVNPQIQPSHQLSFFIQGRFLGARESILRPFLYYALHNESRPMNQVIFSRANEYLNLIRGLIIHLSKHERHGALWFVLRGIWSLSIVILTTVHAQIDGLHTPTDWPELVRISSEMLRAWSSEAADIRLMYETLVRAHLAICREVGISAEVAD</sequence>
<keyword evidence="2" id="KW-0805">Transcription regulation</keyword>
<dbReference type="PANTHER" id="PTHR47785">
    <property type="entry name" value="ZN(II)2CYS6 TRANSCRIPTION FACTOR (EUROFUNG)-RELATED-RELATED"/>
    <property type="match status" value="1"/>
</dbReference>
<keyword evidence="4" id="KW-0804">Transcription</keyword>
<dbReference type="EMBL" id="JAPZBO010000009">
    <property type="protein sequence ID" value="KAJ5302450.1"/>
    <property type="molecule type" value="Genomic_DNA"/>
</dbReference>
<dbReference type="CDD" id="cd00067">
    <property type="entry name" value="GAL4"/>
    <property type="match status" value="1"/>
</dbReference>
<dbReference type="InterPro" id="IPR007219">
    <property type="entry name" value="XnlR_reg_dom"/>
</dbReference>
<dbReference type="OrthoDB" id="4356994at2759"/>
<dbReference type="PANTHER" id="PTHR47785:SF5">
    <property type="entry name" value="ZN(II)2CYS6 TRANSCRIPTION FACTOR (EUROFUNG)"/>
    <property type="match status" value="1"/>
</dbReference>
<evidence type="ECO:0000256" key="1">
    <source>
        <dbReference type="ARBA" id="ARBA00022723"/>
    </source>
</evidence>
<keyword evidence="5" id="KW-0539">Nucleus</keyword>
<keyword evidence="9" id="KW-1185">Reference proteome</keyword>
<comment type="caution">
    <text evidence="8">The sequence shown here is derived from an EMBL/GenBank/DDBJ whole genome shotgun (WGS) entry which is preliminary data.</text>
</comment>